<evidence type="ECO:0000313" key="2">
    <source>
        <dbReference type="EMBL" id="GBE63238.1"/>
    </source>
</evidence>
<dbReference type="Proteomes" id="UP000236319">
    <property type="component" value="Unassembled WGS sequence"/>
</dbReference>
<evidence type="ECO:0000313" key="3">
    <source>
        <dbReference type="Proteomes" id="UP000236319"/>
    </source>
</evidence>
<dbReference type="VEuPathDB" id="PiroplasmaDB:BOVATA_047310"/>
<evidence type="ECO:0008006" key="4">
    <source>
        <dbReference type="Google" id="ProtNLM"/>
    </source>
</evidence>
<gene>
    <name evidence="2" type="ORF">BOVATA_047310</name>
</gene>
<accession>A0A2H6KJS8</accession>
<dbReference type="AlphaFoldDB" id="A0A2H6KJS8"/>
<keyword evidence="3" id="KW-1185">Reference proteome</keyword>
<dbReference type="RefSeq" id="XP_028869481.1">
    <property type="nucleotide sequence ID" value="XM_029013648.1"/>
</dbReference>
<feature type="coiled-coil region" evidence="1">
    <location>
        <begin position="130"/>
        <end position="255"/>
    </location>
</feature>
<dbReference type="GeneID" id="39877008"/>
<keyword evidence="1" id="KW-0175">Coiled coil</keyword>
<protein>
    <recommendedName>
        <fullName evidence="4">Extracellular matrix-binding ebh</fullName>
    </recommendedName>
</protein>
<evidence type="ECO:0000256" key="1">
    <source>
        <dbReference type="SAM" id="Coils"/>
    </source>
</evidence>
<proteinExistence type="predicted"/>
<reference evidence="2 3" key="1">
    <citation type="journal article" date="2017" name="BMC Genomics">
        <title>Whole-genome assembly of Babesia ovata and comparative genomics between closely related pathogens.</title>
        <authorList>
            <person name="Yamagishi J."/>
            <person name="Asada M."/>
            <person name="Hakimi H."/>
            <person name="Tanaka T.Q."/>
            <person name="Sugimoto C."/>
            <person name="Kawazu S."/>
        </authorList>
    </citation>
    <scope>NUCLEOTIDE SEQUENCE [LARGE SCALE GENOMIC DNA]</scope>
    <source>
        <strain evidence="2 3">Miyake</strain>
    </source>
</reference>
<name>A0A2H6KJS8_9APIC</name>
<sequence length="959" mass="108337">MSFLRGVLSNIQPKLGQHSHRINDALESLNANKHSGKEGFNTAIKAVVQGVNRYNEGVKESNEKINSVIYEMNTNMEKYTKVSLKDILPAKNDYGKPLVHSTEKIVEAVTVVDEKLEACKKEAKTFFKGIANAKEDIKDLNDDLELRVNNVKDNILHDVTRLSEIHKQQKEDLTAVTENVKNKLNDAREQINSQISQQVTALVEKLKKLVIQIKSKLEEIDRWLKQYVTDLETRMKEAEEIVRAVEQKVEKILEEVHKDGKHKIALKQAAAEIKGHAMTLHEQFDEVKEKYNDMFTKLKGADGSGQGDEGGVMGNIRNAFEVQKNALEKNTLEDFKGTRGVWELKEQIVAVTQQVEQNVKEYVETLWNAVKAGLSAAAVSSLSSNRCFVALKKGLTSGTFMKLGQQLPQFVQLLQKGELPSSNGIAGDIHSVLIWLHKVNTKLPTSKGQDLPTSEELLKELQTAFEGKATGGHVDSKIFAVLQATAKKAMERVEKDVDVFVSKLDDINKLEQTVIDAAKSTESIIIQRASVVENSLKELCQAILKAAETGDDSAKKKITELRRKIGITLKNDTSFQKVRDNLNQLREDNLRKAINDAENFAVEAERERKVTIQKLESFVTTTIGGAKSAITNDLKSRYVKFIKTMLTKFAEKVEKEIGTLPKDITKDADKGFKGSMGVLEQKLTDSKLNSELDGDAKLETLSSRAKIFFTELLKTLNMRPQIMDSNNLSKLRSKLDTLFTSLTKYNTKFVNDLSALNTLLTEMHPQSYANQNNPLLQFLRDGVADMHGELDKAYVSVYDDERWDHYYNKNYARILLTTINTLLHELTQLTDQCNSYWFSKQINSITELGICLNRYGYNVSNDRNGQNGELRNSPNMQGQHIISELAKPIAGTENHEHLKSCKDDENRTQELNKPLEAKTQFNVMDILNCLLRHLEQYNEVCHSTLRPIPRRPCNVFQML</sequence>
<organism evidence="2 3">
    <name type="scientific">Babesia ovata</name>
    <dbReference type="NCBI Taxonomy" id="189622"/>
    <lineage>
        <taxon>Eukaryota</taxon>
        <taxon>Sar</taxon>
        <taxon>Alveolata</taxon>
        <taxon>Apicomplexa</taxon>
        <taxon>Aconoidasida</taxon>
        <taxon>Piroplasmida</taxon>
        <taxon>Babesiidae</taxon>
        <taxon>Babesia</taxon>
    </lineage>
</organism>
<dbReference type="Gene3D" id="1.20.120.20">
    <property type="entry name" value="Apolipoprotein"/>
    <property type="match status" value="1"/>
</dbReference>
<comment type="caution">
    <text evidence="2">The sequence shown here is derived from an EMBL/GenBank/DDBJ whole genome shotgun (WGS) entry which is preliminary data.</text>
</comment>
<dbReference type="EMBL" id="BDSA01000025">
    <property type="protein sequence ID" value="GBE63238.1"/>
    <property type="molecule type" value="Genomic_DNA"/>
</dbReference>